<proteinExistence type="inferred from homology"/>
<dbReference type="KEGG" id="ccin:107271958"/>
<dbReference type="GO" id="GO:0034551">
    <property type="term" value="P:mitochondrial respiratory chain complex III assembly"/>
    <property type="evidence" value="ECO:0007669"/>
    <property type="project" value="InterPro"/>
</dbReference>
<dbReference type="SUPFAM" id="SSF48452">
    <property type="entry name" value="TPR-like"/>
    <property type="match status" value="2"/>
</dbReference>
<keyword evidence="6" id="KW-0496">Mitochondrion</keyword>
<dbReference type="PANTHER" id="PTHR13143">
    <property type="entry name" value="TETRATRICOPEPTIDE REPEAT PROTEIN 19"/>
    <property type="match status" value="1"/>
</dbReference>
<evidence type="ECO:0000256" key="5">
    <source>
        <dbReference type="ARBA" id="ARBA00022946"/>
    </source>
</evidence>
<evidence type="ECO:0000256" key="4">
    <source>
        <dbReference type="ARBA" id="ARBA00022803"/>
    </source>
</evidence>
<dbReference type="InterPro" id="IPR019734">
    <property type="entry name" value="TPR_rpt"/>
</dbReference>
<gene>
    <name evidence="8" type="primary">LOC107271958</name>
</gene>
<dbReference type="Gene3D" id="1.25.40.10">
    <property type="entry name" value="Tetratricopeptide repeat domain"/>
    <property type="match status" value="2"/>
</dbReference>
<sequence length="362" mass="41316">MSCLFVKFVLGTSKFLQRGIDLSRITVSACRTTSWSSIFVNRMLQPGVAAESSHEDENRRTENNVNKQKLILGTAAAFFGLFGSDEKEDDKIPDLIMAIKRSILLIQREDFKKAEQMLHIALRQAQTLQHYEAITYIYDIMANLAFDVGDYQKAEKLFVSVMQRLISTGTPKDDMKIIHISLKMAKIYQMTGDIQKAEDGFDFCFKSLQKRIDSHKEDEDVILLWAMTLDWYARLLFEQSRHTEALNSFLKAYELCVRINGREHEQTVVLLNDLGTISSLRGDDDEAIDYLSEAVEIGKKLPDMVDLGSIHVNLGNVYMKKGLYEAAKKSCQEGWKLSKNRNNEESLTEASNCLNEIKRLLS</sequence>
<dbReference type="Pfam" id="PF13424">
    <property type="entry name" value="TPR_12"/>
    <property type="match status" value="1"/>
</dbReference>
<evidence type="ECO:0000256" key="6">
    <source>
        <dbReference type="ARBA" id="ARBA00023128"/>
    </source>
</evidence>
<name>A0AAJ7FR48_CEPCN</name>
<evidence type="ECO:0000313" key="8">
    <source>
        <dbReference type="RefSeq" id="XP_015604091.1"/>
    </source>
</evidence>
<comment type="subcellular location">
    <subcellularLocation>
        <location evidence="1">Mitochondrion</location>
    </subcellularLocation>
</comment>
<accession>A0AAJ7FR48</accession>
<dbReference type="InterPro" id="IPR040395">
    <property type="entry name" value="TTC19"/>
</dbReference>
<dbReference type="CTD" id="54902"/>
<keyword evidence="5" id="KW-0809">Transit peptide</keyword>
<dbReference type="Proteomes" id="UP000694920">
    <property type="component" value="Unplaced"/>
</dbReference>
<keyword evidence="3" id="KW-0677">Repeat</keyword>
<evidence type="ECO:0000256" key="1">
    <source>
        <dbReference type="ARBA" id="ARBA00004173"/>
    </source>
</evidence>
<dbReference type="AlphaFoldDB" id="A0AAJ7FR48"/>
<reference evidence="8" key="1">
    <citation type="submission" date="2025-08" db="UniProtKB">
        <authorList>
            <consortium name="RefSeq"/>
        </authorList>
    </citation>
    <scope>IDENTIFICATION</scope>
</reference>
<protein>
    <submittedName>
        <fullName evidence="8">Tetratricopeptide repeat protein 19 homolog, mitochondrial</fullName>
    </submittedName>
</protein>
<dbReference type="PANTHER" id="PTHR13143:SF6">
    <property type="entry name" value="TETRATRICOPEPTIDE REPEAT PROTEIN 19, MITOCHONDRIAL"/>
    <property type="match status" value="1"/>
</dbReference>
<dbReference type="GeneID" id="107271958"/>
<comment type="similarity">
    <text evidence="2">Belongs to the TTC19 family.</text>
</comment>
<evidence type="ECO:0000256" key="3">
    <source>
        <dbReference type="ARBA" id="ARBA00022737"/>
    </source>
</evidence>
<dbReference type="GO" id="GO:0005743">
    <property type="term" value="C:mitochondrial inner membrane"/>
    <property type="evidence" value="ECO:0007669"/>
    <property type="project" value="TreeGrafter"/>
</dbReference>
<evidence type="ECO:0000256" key="2">
    <source>
        <dbReference type="ARBA" id="ARBA00008219"/>
    </source>
</evidence>
<evidence type="ECO:0000313" key="7">
    <source>
        <dbReference type="Proteomes" id="UP000694920"/>
    </source>
</evidence>
<dbReference type="Pfam" id="PF13181">
    <property type="entry name" value="TPR_8"/>
    <property type="match status" value="1"/>
</dbReference>
<dbReference type="RefSeq" id="XP_015604091.1">
    <property type="nucleotide sequence ID" value="XM_015748605.2"/>
</dbReference>
<keyword evidence="7" id="KW-1185">Reference proteome</keyword>
<dbReference type="InterPro" id="IPR011990">
    <property type="entry name" value="TPR-like_helical_dom_sf"/>
</dbReference>
<dbReference type="SMART" id="SM00028">
    <property type="entry name" value="TPR"/>
    <property type="match status" value="3"/>
</dbReference>
<keyword evidence="4" id="KW-0802">TPR repeat</keyword>
<organism evidence="7 8">
    <name type="scientific">Cephus cinctus</name>
    <name type="common">Wheat stem sawfly</name>
    <dbReference type="NCBI Taxonomy" id="211228"/>
    <lineage>
        <taxon>Eukaryota</taxon>
        <taxon>Metazoa</taxon>
        <taxon>Ecdysozoa</taxon>
        <taxon>Arthropoda</taxon>
        <taxon>Hexapoda</taxon>
        <taxon>Insecta</taxon>
        <taxon>Pterygota</taxon>
        <taxon>Neoptera</taxon>
        <taxon>Endopterygota</taxon>
        <taxon>Hymenoptera</taxon>
        <taxon>Cephoidea</taxon>
        <taxon>Cephidae</taxon>
        <taxon>Cephus</taxon>
    </lineage>
</organism>